<evidence type="ECO:0000313" key="3">
    <source>
        <dbReference type="Proteomes" id="UP000572635"/>
    </source>
</evidence>
<gene>
    <name evidence="2" type="ORF">HDA36_004378</name>
</gene>
<dbReference type="RefSeq" id="WP_184394799.1">
    <property type="nucleotide sequence ID" value="NZ_BAAAJD010000121.1"/>
</dbReference>
<dbReference type="AlphaFoldDB" id="A0A7W8QQD9"/>
<keyword evidence="3" id="KW-1185">Reference proteome</keyword>
<protein>
    <recommendedName>
        <fullName evidence="1">DUF5753 domain-containing protein</fullName>
    </recommendedName>
</protein>
<feature type="domain" description="DUF5753" evidence="1">
    <location>
        <begin position="105"/>
        <end position="282"/>
    </location>
</feature>
<dbReference type="Pfam" id="PF19054">
    <property type="entry name" value="DUF5753"/>
    <property type="match status" value="1"/>
</dbReference>
<comment type="caution">
    <text evidence="2">The sequence shown here is derived from an EMBL/GenBank/DDBJ whole genome shotgun (WGS) entry which is preliminary data.</text>
</comment>
<evidence type="ECO:0000313" key="2">
    <source>
        <dbReference type="EMBL" id="MBB5434294.1"/>
    </source>
</evidence>
<evidence type="ECO:0000259" key="1">
    <source>
        <dbReference type="Pfam" id="PF19054"/>
    </source>
</evidence>
<dbReference type="EMBL" id="JACHDB010000001">
    <property type="protein sequence ID" value="MBB5434294.1"/>
    <property type="molecule type" value="Genomic_DNA"/>
</dbReference>
<accession>A0A7W8QQD9</accession>
<dbReference type="InterPro" id="IPR043917">
    <property type="entry name" value="DUF5753"/>
</dbReference>
<proteinExistence type="predicted"/>
<name>A0A7W8QQD9_9ACTN</name>
<dbReference type="Proteomes" id="UP000572635">
    <property type="component" value="Unassembled WGS sequence"/>
</dbReference>
<dbReference type="Pfam" id="PF13560">
    <property type="entry name" value="HTH_31"/>
    <property type="match status" value="1"/>
</dbReference>
<organism evidence="2 3">
    <name type="scientific">Nocardiopsis composta</name>
    <dbReference type="NCBI Taxonomy" id="157465"/>
    <lineage>
        <taxon>Bacteria</taxon>
        <taxon>Bacillati</taxon>
        <taxon>Actinomycetota</taxon>
        <taxon>Actinomycetes</taxon>
        <taxon>Streptosporangiales</taxon>
        <taxon>Nocardiopsidaceae</taxon>
        <taxon>Nocardiopsis</taxon>
    </lineage>
</organism>
<sequence>MRKRKTTPPTKNPTVVRWQLAGELRRLRGDRTANEVAKALRMTPSIVFRWETVGSDGVVPASGTLTRLLEYYEVDEAETQRLMALREEARSRGWWQPYDLDKHYGTLIGLEANASEIEAFDPQLVPGLLQTEDYMRAVIKGTRPDIDPTTLEQRVNVRLQRQRTWEEGSTELWLIVGEAALRQLIGGPATMHEQLTRLLELSEHPRITLQVIPFSEGAHPGLETSGFRILRLAEIPLTAVYVEGRTSNLYLDSDEDIESYEKVFDNLRAAAAGVQSTTSLISSIRHGLRKE</sequence>
<reference evidence="2 3" key="1">
    <citation type="submission" date="2020-08" db="EMBL/GenBank/DDBJ databases">
        <title>Sequencing the genomes of 1000 actinobacteria strains.</title>
        <authorList>
            <person name="Klenk H.-P."/>
        </authorList>
    </citation>
    <scope>NUCLEOTIDE SEQUENCE [LARGE SCALE GENOMIC DNA]</scope>
    <source>
        <strain evidence="2 3">DSM 44551</strain>
    </source>
</reference>